<keyword evidence="5" id="KW-1185">Reference proteome</keyword>
<feature type="domain" description="Exocyst complex subunit Exo70 C-terminal" evidence="3">
    <location>
        <begin position="471"/>
        <end position="583"/>
    </location>
</feature>
<dbReference type="InterPro" id="IPR016159">
    <property type="entry name" value="Cullin_repeat-like_dom_sf"/>
</dbReference>
<dbReference type="SUPFAM" id="SSF74788">
    <property type="entry name" value="Cullin repeat-like"/>
    <property type="match status" value="1"/>
</dbReference>
<evidence type="ECO:0000256" key="1">
    <source>
        <dbReference type="ARBA" id="ARBA00006756"/>
    </source>
</evidence>
<dbReference type="Proteomes" id="UP001437256">
    <property type="component" value="Unassembled WGS sequence"/>
</dbReference>
<sequence length="587" mass="64799">MDDESAEIELLEQNLNKTRQISQRMTSILNSFDTRLAKLEKSILPLYNSTQILNRRASNIEKALLKIDEVASNQEGVAAEEALILRGPQTGQLEAYQDALERLNASIAFKGKIGGNGREKAHAVIHEGSSGTAPPPGSDIVQAPFPESLIATLTSLVNFLRTLPVPSTHPSHPAAPAILSILKEAQRGYADMRGNWIKKCLETQGKRLLDRADTIDPGQTGRDFGSWVRSVLSVAQDEYRLLTELSPLSSSSVIASSYNTLLKPVLLLLNNTATSLVALAKRSLQKNGFIALVAYEALVSLQDSWDDIASWKASDDRKSGDEYKETLQSFRSLCQRLFPEVLADIKLGAMSRTSDTSVELMDSSISAVQFLSRLPETLVAAGDILTALGDGNWKMGEGMQVSKARAGGTDEQVLLEHYISNEGRLSTLSSSSTTSPTYVRNICIDPKDDRLLDYLSKPTQDALTDDPKEKAGRGAAKEKFTRFYDLLEEVLERHKIAPVLEDDPEERDAVGSDVIKFVIPSLKAFTQKHREKEFSKSKWFVCSLRYATSLMRFPPSALSIWLVSLDPQKYIKMSADAVESQLKGIYR</sequence>
<comment type="similarity">
    <text evidence="1">Belongs to the EXO70 family.</text>
</comment>
<comment type="caution">
    <text evidence="4">The sequence shown here is derived from an EMBL/GenBank/DDBJ whole genome shotgun (WGS) entry which is preliminary data.</text>
</comment>
<dbReference type="Pfam" id="PF03081">
    <property type="entry name" value="Exo70_C"/>
    <property type="match status" value="2"/>
</dbReference>
<keyword evidence="2" id="KW-0813">Transport</keyword>
<name>A0ABR2ZD09_9AGAR</name>
<evidence type="ECO:0000259" key="3">
    <source>
        <dbReference type="Pfam" id="PF03081"/>
    </source>
</evidence>
<gene>
    <name evidence="4" type="primary">EXO70_2</name>
    <name evidence="4" type="ORF">AAF712_013686</name>
</gene>
<dbReference type="InterPro" id="IPR046364">
    <property type="entry name" value="Exo70_C"/>
</dbReference>
<proteinExistence type="inferred from homology"/>
<accession>A0ABR2ZD09</accession>
<organism evidence="4 5">
    <name type="scientific">Marasmius tenuissimus</name>
    <dbReference type="NCBI Taxonomy" id="585030"/>
    <lineage>
        <taxon>Eukaryota</taxon>
        <taxon>Fungi</taxon>
        <taxon>Dikarya</taxon>
        <taxon>Basidiomycota</taxon>
        <taxon>Agaricomycotina</taxon>
        <taxon>Agaricomycetes</taxon>
        <taxon>Agaricomycetidae</taxon>
        <taxon>Agaricales</taxon>
        <taxon>Marasmiineae</taxon>
        <taxon>Marasmiaceae</taxon>
        <taxon>Marasmius</taxon>
    </lineage>
</organism>
<dbReference type="Gene3D" id="1.20.1280.170">
    <property type="entry name" value="Exocyst complex component Exo70"/>
    <property type="match status" value="2"/>
</dbReference>
<evidence type="ECO:0000256" key="2">
    <source>
        <dbReference type="ARBA" id="ARBA00022448"/>
    </source>
</evidence>
<protein>
    <submittedName>
        <fullName evidence="4">Exocyst complex component exo70</fullName>
    </submittedName>
</protein>
<evidence type="ECO:0000313" key="5">
    <source>
        <dbReference type="Proteomes" id="UP001437256"/>
    </source>
</evidence>
<feature type="domain" description="Exocyst complex subunit Exo70 C-terminal" evidence="3">
    <location>
        <begin position="230"/>
        <end position="420"/>
    </location>
</feature>
<dbReference type="EMBL" id="JBBXMP010000219">
    <property type="protein sequence ID" value="KAL0059541.1"/>
    <property type="molecule type" value="Genomic_DNA"/>
</dbReference>
<reference evidence="4 5" key="1">
    <citation type="submission" date="2024-05" db="EMBL/GenBank/DDBJ databases">
        <title>A draft genome resource for the thread blight pathogen Marasmius tenuissimus strain MS-2.</title>
        <authorList>
            <person name="Yulfo-Soto G.E."/>
            <person name="Baruah I.K."/>
            <person name="Amoako-Attah I."/>
            <person name="Bukari Y."/>
            <person name="Meinhardt L.W."/>
            <person name="Bailey B.A."/>
            <person name="Cohen S.P."/>
        </authorList>
    </citation>
    <scope>NUCLEOTIDE SEQUENCE [LARGE SCALE GENOMIC DNA]</scope>
    <source>
        <strain evidence="4 5">MS-2</strain>
    </source>
</reference>
<evidence type="ECO:0000313" key="4">
    <source>
        <dbReference type="EMBL" id="KAL0059541.1"/>
    </source>
</evidence>